<dbReference type="PANTHER" id="PTHR14379">
    <property type="entry name" value="LIMKAIN B LKAP"/>
    <property type="match status" value="1"/>
</dbReference>
<dbReference type="InterPro" id="IPR021139">
    <property type="entry name" value="NYN"/>
</dbReference>
<dbReference type="InterPro" id="IPR012677">
    <property type="entry name" value="Nucleotide-bd_a/b_plait_sf"/>
</dbReference>
<dbReference type="GO" id="GO:0004540">
    <property type="term" value="F:RNA nuclease activity"/>
    <property type="evidence" value="ECO:0007669"/>
    <property type="project" value="InterPro"/>
</dbReference>
<feature type="region of interest" description="Disordered" evidence="3">
    <location>
        <begin position="1197"/>
        <end position="1223"/>
    </location>
</feature>
<dbReference type="OrthoDB" id="549353at2759"/>
<dbReference type="InterPro" id="IPR045602">
    <property type="entry name" value="MARF1_LOTUS"/>
</dbReference>
<dbReference type="SUPFAM" id="SSF54928">
    <property type="entry name" value="RNA-binding domain, RBD"/>
    <property type="match status" value="1"/>
</dbReference>
<evidence type="ECO:0000313" key="6">
    <source>
        <dbReference type="EMBL" id="KAB0796508.1"/>
    </source>
</evidence>
<dbReference type="Pfam" id="PF11608">
    <property type="entry name" value="RRM_MARF1"/>
    <property type="match status" value="1"/>
</dbReference>
<dbReference type="Pfam" id="PF12872">
    <property type="entry name" value="OST-HTH"/>
    <property type="match status" value="4"/>
</dbReference>
<feature type="region of interest" description="Disordered" evidence="3">
    <location>
        <begin position="1"/>
        <end position="30"/>
    </location>
</feature>
<sequence>MFSLPSNTKTSSTEESIDSTSSSYVNFPPPPKLSTAASFSPRLTYNSASDSSLSDLQQKPKRKSKRKNVKTLPAIGVFWDIENCQVPKTKSATLVVQQIRELFYNDYREAEFLVVCDVKKESSQVVSDLNDAQVNLIHVSSTSKNAADEKLRQSLRRFSELHKVPCAIALISGDVNFAADLSDLRYRKKMHVILIHNNNVADALILCANETFNFTTIIEKVPANLKMKPVANQQVDLLVFNLPFNICNDMGRLKSRLKLLSDNCGGRVLAVHRELGYAVIRFSSSDFAKRAQKRLDGEDVFGNKIQVSQPVIGKESLVKNYTGRKARGEDVSQIRSKSDQHPKNNLWLLEQKVSTVNKSHFSPRDTATSEMVPLCVKGQDNYPCNGDDSKMRPIELLISNLDVSIDTKELSTILLNKLKQYVMVLNFTLKVQTDGTLAAIITIGTQQEAQLVISHLHHQRIGSKRITISYMQPKSDSEQLRHIVTALLQETPNNRMPLFKFFGLVEDRYQCNISLSEINQLKDICKITTGQGGRMISLTNKGVASLSLQGSLSLYAYCTFHCPEGQENRGWGEALDFSLPNIKISLSLFESQVNKLLRSHFGCLPLLSFPICYAIEIGQGLPENDYGVPLEHLITCINNVQLVCDKQNRNVKYLKWKSEGNKEELHNNSATSVLMPNVTIFCREVVDLLKTVENCQLLLLRYIPTYHHHFGRQCRVADYGFTRLVDLFEAISHAVQILGYGSKRIVTLTHATQMRRFTSDLLRVLKGQPLKRVAVSNFVAAYQNTFHKAFNPVEYGLCSFEDLISKIQEGVVAVVSIDNVETICIPKREQTAEEIQRTKQFALEVQQLLSHTPYCSMLFNKFVPAYHHHFGRQCKVSDYGFSKLVELFEAIPDVVDLEGQCDVDRNIKLKSHLALEILGVQIQAIIKESNYSALHIADIFANFRQRHGYSLKPEMYNCKDHLELVLTLNDFVQVIHGSAGTLLAITEVDLSVLKMRVWGLLLQPPHMATITKFIYDYRVRFLGTLPITKLEQLKSVIMMSNNGAETFVFLTPYYILAAQLYHLLFVNGGHIPLADVNKIYFRKFGSYLYASDYGLNCLEDLFKQMSFALQIVTSGKQLNVTLNEKLSDYRIEIPTVVKCDQSSNWPSTSTHLYRNCFSPPKPDMSFLDDGWSNFSIRNESDAKSQSQHYANSSAFNASIPKISSPHPTNLPTPDKLMSQDDSGVNTSRNDFTMFFNDNSLSENEQVSIGGTAQPRNFNKIMFNFNM</sequence>
<accession>A0A1Y1N2C4</accession>
<reference evidence="6" key="3">
    <citation type="submission" date="2019-08" db="EMBL/GenBank/DDBJ databases">
        <authorList>
            <consortium name="Photinus pyralis genome working group"/>
            <person name="Fallon T.R."/>
            <person name="Sander Lower S.E."/>
            <person name="Weng J.-K."/>
        </authorList>
    </citation>
    <scope>NUCLEOTIDE SEQUENCE</scope>
    <source>
        <strain evidence="6">1611_PpyrPB1</strain>
        <tissue evidence="6">Whole body</tissue>
    </source>
</reference>
<reference evidence="5" key="1">
    <citation type="journal article" date="2016" name="Sci. Rep.">
        <title>Molecular characterization of firefly nuptial gifts: a multi-omics approach sheds light on postcopulatory sexual selection.</title>
        <authorList>
            <person name="Al-Wathiqui N."/>
            <person name="Fallon T.R."/>
            <person name="South A."/>
            <person name="Weng J.K."/>
            <person name="Lewis S.M."/>
        </authorList>
    </citation>
    <scope>NUCLEOTIDE SEQUENCE</scope>
</reference>
<feature type="domain" description="HTH OST-type" evidence="4">
    <location>
        <begin position="753"/>
        <end position="828"/>
    </location>
</feature>
<dbReference type="EMBL" id="VVIM01000007">
    <property type="protein sequence ID" value="KAB0796508.1"/>
    <property type="molecule type" value="Genomic_DNA"/>
</dbReference>
<dbReference type="InterPro" id="IPR041966">
    <property type="entry name" value="LOTUS-like"/>
</dbReference>
<dbReference type="GO" id="GO:1905762">
    <property type="term" value="F:CCR4-NOT complex binding"/>
    <property type="evidence" value="ECO:0007669"/>
    <property type="project" value="TreeGrafter"/>
</dbReference>
<dbReference type="FunCoup" id="A0A1Y1N2C4">
    <property type="interactions" value="31"/>
</dbReference>
<reference evidence="6 7" key="2">
    <citation type="journal article" date="2018" name="Elife">
        <title>Firefly genomes illuminate parallel origins of bioluminescence in beetles.</title>
        <authorList>
            <person name="Fallon T.R."/>
            <person name="Lower S.E."/>
            <person name="Chang C.H."/>
            <person name="Bessho-Uehara M."/>
            <person name="Martin G.J."/>
            <person name="Bewick A.J."/>
            <person name="Behringer M."/>
            <person name="Debat H.J."/>
            <person name="Wong I."/>
            <person name="Day J.C."/>
            <person name="Suvorov A."/>
            <person name="Silva C.J."/>
            <person name="Stanger-Hall K.F."/>
            <person name="Hall D.W."/>
            <person name="Schmitz R.J."/>
            <person name="Nelson D.R."/>
            <person name="Lewis S.M."/>
            <person name="Shigenobu S."/>
            <person name="Bybee S.M."/>
            <person name="Larracuente A.M."/>
            <person name="Oba Y."/>
            <person name="Weng J.K."/>
        </authorList>
    </citation>
    <scope>NUCLEOTIDE SEQUENCE [LARGE SCALE GENOMIC DNA]</scope>
    <source>
        <strain evidence="6">1611_PpyrPB1</strain>
        <tissue evidence="6">Whole body</tissue>
    </source>
</reference>
<dbReference type="AlphaFoldDB" id="A0A1Y1N2C4"/>
<feature type="domain" description="HTH OST-type" evidence="4">
    <location>
        <begin position="837"/>
        <end position="911"/>
    </location>
</feature>
<evidence type="ECO:0000256" key="2">
    <source>
        <dbReference type="ARBA" id="ARBA00022884"/>
    </source>
</evidence>
<dbReference type="GO" id="GO:0003723">
    <property type="term" value="F:RNA binding"/>
    <property type="evidence" value="ECO:0007669"/>
    <property type="project" value="UniProtKB-KW"/>
</dbReference>
<gene>
    <name evidence="6" type="ORF">PPYR_10569</name>
</gene>
<feature type="compositionally biased region" description="Low complexity" evidence="3">
    <location>
        <begin position="8"/>
        <end position="23"/>
    </location>
</feature>
<dbReference type="PANTHER" id="PTHR14379:SF3">
    <property type="entry name" value="MEIOSIS REGULATOR AND MRNA STABILITY FACTOR 1"/>
    <property type="match status" value="1"/>
</dbReference>
<feature type="region of interest" description="Disordered" evidence="3">
    <location>
        <begin position="45"/>
        <end position="67"/>
    </location>
</feature>
<dbReference type="GO" id="GO:0005777">
    <property type="term" value="C:peroxisome"/>
    <property type="evidence" value="ECO:0007669"/>
    <property type="project" value="InterPro"/>
</dbReference>
<dbReference type="Proteomes" id="UP000327044">
    <property type="component" value="Unassembled WGS sequence"/>
</dbReference>
<protein>
    <recommendedName>
        <fullName evidence="4">HTH OST-type domain-containing protein</fullName>
    </recommendedName>
</protein>
<dbReference type="PROSITE" id="PS51644">
    <property type="entry name" value="HTH_OST"/>
    <property type="match status" value="4"/>
</dbReference>
<dbReference type="Pfam" id="PF01936">
    <property type="entry name" value="NYN"/>
    <property type="match status" value="1"/>
</dbReference>
<evidence type="ECO:0000259" key="4">
    <source>
        <dbReference type="PROSITE" id="PS51644"/>
    </source>
</evidence>
<dbReference type="Gene3D" id="3.30.70.330">
    <property type="match status" value="2"/>
</dbReference>
<proteinExistence type="predicted"/>
<dbReference type="InterPro" id="IPR025605">
    <property type="entry name" value="OST-HTH/LOTUS_dom"/>
</dbReference>
<organism evidence="5">
    <name type="scientific">Photinus pyralis</name>
    <name type="common">Common eastern firefly</name>
    <name type="synonym">Lampyris pyralis</name>
    <dbReference type="NCBI Taxonomy" id="7054"/>
    <lineage>
        <taxon>Eukaryota</taxon>
        <taxon>Metazoa</taxon>
        <taxon>Ecdysozoa</taxon>
        <taxon>Arthropoda</taxon>
        <taxon>Hexapoda</taxon>
        <taxon>Insecta</taxon>
        <taxon>Pterygota</taxon>
        <taxon>Neoptera</taxon>
        <taxon>Endopterygota</taxon>
        <taxon>Coleoptera</taxon>
        <taxon>Polyphaga</taxon>
        <taxon>Elateriformia</taxon>
        <taxon>Elateroidea</taxon>
        <taxon>Lampyridae</taxon>
        <taxon>Lampyrinae</taxon>
        <taxon>Photinus</taxon>
    </lineage>
</organism>
<dbReference type="InterPro" id="IPR035979">
    <property type="entry name" value="RBD_domain_sf"/>
</dbReference>
<evidence type="ECO:0000256" key="1">
    <source>
        <dbReference type="ARBA" id="ARBA00022737"/>
    </source>
</evidence>
<evidence type="ECO:0000313" key="5">
    <source>
        <dbReference type="EMBL" id="JAV90825.1"/>
    </source>
</evidence>
<evidence type="ECO:0000313" key="7">
    <source>
        <dbReference type="Proteomes" id="UP000327044"/>
    </source>
</evidence>
<feature type="domain" description="HTH OST-type" evidence="4">
    <location>
        <begin position="585"/>
        <end position="658"/>
    </location>
</feature>
<dbReference type="InterPro" id="IPR024768">
    <property type="entry name" value="Marf1"/>
</dbReference>
<dbReference type="GO" id="GO:0010468">
    <property type="term" value="P:regulation of gene expression"/>
    <property type="evidence" value="ECO:0007669"/>
    <property type="project" value="InterPro"/>
</dbReference>
<dbReference type="CDD" id="cd10910">
    <property type="entry name" value="PIN_limkain_b1_N_like"/>
    <property type="match status" value="1"/>
</dbReference>
<dbReference type="Pfam" id="PF19687">
    <property type="entry name" value="MARF1_LOTUS"/>
    <property type="match status" value="1"/>
</dbReference>
<dbReference type="Gene3D" id="3.30.420.610">
    <property type="entry name" value="LOTUS domain-like"/>
    <property type="match status" value="2"/>
</dbReference>
<dbReference type="InParanoid" id="A0A1Y1N2C4"/>
<keyword evidence="2" id="KW-0694">RNA-binding</keyword>
<keyword evidence="1" id="KW-0677">Repeat</keyword>
<dbReference type="InterPro" id="IPR034189">
    <property type="entry name" value="MARF1_RRM1"/>
</dbReference>
<keyword evidence="7" id="KW-1185">Reference proteome</keyword>
<name>A0A1Y1N2C4_PHOPY</name>
<feature type="domain" description="HTH OST-type" evidence="4">
    <location>
        <begin position="677"/>
        <end position="751"/>
    </location>
</feature>
<dbReference type="EMBL" id="GEZM01017215">
    <property type="protein sequence ID" value="JAV90825.1"/>
    <property type="molecule type" value="Transcribed_RNA"/>
</dbReference>
<evidence type="ECO:0000256" key="3">
    <source>
        <dbReference type="SAM" id="MobiDB-lite"/>
    </source>
</evidence>